<evidence type="ECO:0008006" key="5">
    <source>
        <dbReference type="Google" id="ProtNLM"/>
    </source>
</evidence>
<dbReference type="EMBL" id="LFBU01000001">
    <property type="protein sequence ID" value="KMQ75639.1"/>
    <property type="molecule type" value="Genomic_DNA"/>
</dbReference>
<evidence type="ECO:0000313" key="4">
    <source>
        <dbReference type="Proteomes" id="UP000036102"/>
    </source>
</evidence>
<dbReference type="AlphaFoldDB" id="A0A0J7JCQ6"/>
<gene>
    <name evidence="3" type="ORF">Msub_11848</name>
</gene>
<protein>
    <recommendedName>
        <fullName evidence="5">Lipoprotein</fullName>
    </recommendedName>
</protein>
<feature type="chain" id="PRO_5005289348" description="Lipoprotein" evidence="2">
    <location>
        <begin position="23"/>
        <end position="723"/>
    </location>
</feature>
<dbReference type="PATRIC" id="fig|1658765.3.peg.1845"/>
<dbReference type="RefSeq" id="WP_048495710.1">
    <property type="nucleotide sequence ID" value="NZ_LFBU01000001.1"/>
</dbReference>
<keyword evidence="2" id="KW-0732">Signal</keyword>
<reference evidence="3 4" key="1">
    <citation type="submission" date="2015-06" db="EMBL/GenBank/DDBJ databases">
        <title>Marinobacter subterrani, a genetically tractable neutrophilic iron-oxidizing strain isolated from the Soudan Iron Mine.</title>
        <authorList>
            <person name="Bonis B.M."/>
            <person name="Gralnick J.A."/>
        </authorList>
    </citation>
    <scope>NUCLEOTIDE SEQUENCE [LARGE SCALE GENOMIC DNA]</scope>
    <source>
        <strain evidence="3 4">JG233</strain>
    </source>
</reference>
<organism evidence="3 4">
    <name type="scientific">Marinobacter subterrani</name>
    <dbReference type="NCBI Taxonomy" id="1658765"/>
    <lineage>
        <taxon>Bacteria</taxon>
        <taxon>Pseudomonadati</taxon>
        <taxon>Pseudomonadota</taxon>
        <taxon>Gammaproteobacteria</taxon>
        <taxon>Pseudomonadales</taxon>
        <taxon>Marinobacteraceae</taxon>
        <taxon>Marinobacter</taxon>
    </lineage>
</organism>
<proteinExistence type="predicted"/>
<dbReference type="STRING" id="1658765.Msub_11848"/>
<accession>A0A0J7JCQ6</accession>
<evidence type="ECO:0000313" key="3">
    <source>
        <dbReference type="EMBL" id="KMQ75639.1"/>
    </source>
</evidence>
<feature type="region of interest" description="Disordered" evidence="1">
    <location>
        <begin position="30"/>
        <end position="59"/>
    </location>
</feature>
<dbReference type="PROSITE" id="PS51257">
    <property type="entry name" value="PROKAR_LIPOPROTEIN"/>
    <property type="match status" value="1"/>
</dbReference>
<comment type="caution">
    <text evidence="3">The sequence shown here is derived from an EMBL/GenBank/DDBJ whole genome shotgun (WGS) entry which is preliminary data.</text>
</comment>
<dbReference type="OrthoDB" id="6178054at2"/>
<evidence type="ECO:0000256" key="2">
    <source>
        <dbReference type="SAM" id="SignalP"/>
    </source>
</evidence>
<feature type="compositionally biased region" description="Polar residues" evidence="1">
    <location>
        <begin position="41"/>
        <end position="57"/>
    </location>
</feature>
<feature type="signal peptide" evidence="2">
    <location>
        <begin position="1"/>
        <end position="22"/>
    </location>
</feature>
<sequence length="723" mass="76870">MRFPLGLLLCTTLLLTAGCGSGEDAIEGAGAQPNDFADSKNPANDFSPGSTGDSTNAGGLATNEVRVTMEVPGGVTTEGTPTRRNLRIVQPDRVSVYYTNTALQNLGEPPISTRTDSDGFTIIEFTEGLPLGPNVIIEAVYGNTRMRALAADADQDVKVNPFSEYLVATALSNYTSGEFQTILDCVADQGGELCLNKYVWSTLADQVHDFEIDIPSNADLQGALSLLSERADFARYVSAMAGYAVLDASSSGKISASSADYNAVFLGIELDQTFLEPSLAGSGQWGTRTAQEEVLSDVNGTGYVYPALTLTSFDAFNIRVTSLANDIPYGREALIHQDGNNFYVRGSEAWELNVHSSAPGAATLLDNTRLLAGRALFQSITGRGSSKVIGWTRNPYYLNAFTSVPVDETTGPDRVVSGYFSAGKAIELQAEGDQLRRLGTLEEQYVSVLEIDLLRKQGFDASSLNGRDYNMVYLATRFSEGSVPMAVETGLGQWQIVSGTVDQSNTSTTVQRGSAGGITTITTGPGTESWTLSNRTSRLSTKDANIGRLNLDISDPSGDFEQPDIGIGASTPDGSLLAFNLDDSPMGDGLLIAAEQTSLSAPASGRFRFQGMALGLAPGSNRLRHFDNALLTIDSASTATLSPVTLTSKHSVDNETVTPPRLEQNPSIALTYTQTGDGRVQFSAGNLVLEGFYTASQDQFYLRLLAADASEEQAGLVIATRAP</sequence>
<evidence type="ECO:0000256" key="1">
    <source>
        <dbReference type="SAM" id="MobiDB-lite"/>
    </source>
</evidence>
<dbReference type="Proteomes" id="UP000036102">
    <property type="component" value="Unassembled WGS sequence"/>
</dbReference>
<keyword evidence="4" id="KW-1185">Reference proteome</keyword>
<name>A0A0J7JCQ6_9GAMM</name>